<evidence type="ECO:0000256" key="8">
    <source>
        <dbReference type="ARBA" id="ARBA00023235"/>
    </source>
</evidence>
<dbReference type="InterPro" id="IPR041569">
    <property type="entry name" value="AAA_lid_3"/>
</dbReference>
<evidence type="ECO:0000256" key="9">
    <source>
        <dbReference type="RuleBase" id="RU003651"/>
    </source>
</evidence>
<dbReference type="PANTHER" id="PTHR23074:SF86">
    <property type="entry name" value="SPASTIN"/>
    <property type="match status" value="1"/>
</dbReference>
<evidence type="ECO:0000256" key="6">
    <source>
        <dbReference type="ARBA" id="ARBA00023136"/>
    </source>
</evidence>
<dbReference type="InterPro" id="IPR007330">
    <property type="entry name" value="MIT_dom"/>
</dbReference>
<evidence type="ECO:0000256" key="4">
    <source>
        <dbReference type="ARBA" id="ARBA00022741"/>
    </source>
</evidence>
<dbReference type="InterPro" id="IPR003960">
    <property type="entry name" value="ATPase_AAA_CS"/>
</dbReference>
<keyword evidence="5 9" id="KW-0067">ATP-binding</keyword>
<organism evidence="12 13">
    <name type="scientific">Stegastes partitus</name>
    <name type="common">bicolor damselfish</name>
    <dbReference type="NCBI Taxonomy" id="144197"/>
    <lineage>
        <taxon>Eukaryota</taxon>
        <taxon>Metazoa</taxon>
        <taxon>Chordata</taxon>
        <taxon>Craniata</taxon>
        <taxon>Vertebrata</taxon>
        <taxon>Euteleostomi</taxon>
        <taxon>Actinopterygii</taxon>
        <taxon>Neopterygii</taxon>
        <taxon>Teleostei</taxon>
        <taxon>Neoteleostei</taxon>
        <taxon>Acanthomorphata</taxon>
        <taxon>Ovalentaria</taxon>
        <taxon>Pomacentridae</taxon>
        <taxon>Stegastes</taxon>
    </lineage>
</organism>
<dbReference type="GO" id="GO:0000226">
    <property type="term" value="P:microtubule cytoskeleton organization"/>
    <property type="evidence" value="ECO:0007669"/>
    <property type="project" value="UniProtKB-ARBA"/>
</dbReference>
<dbReference type="FunFam" id="1.20.58.80:FF:000006">
    <property type="entry name" value="Spastin"/>
    <property type="match status" value="1"/>
</dbReference>
<dbReference type="InterPro" id="IPR050304">
    <property type="entry name" value="MT-severing_AAA_ATPase"/>
</dbReference>
<evidence type="ECO:0000256" key="7">
    <source>
        <dbReference type="ARBA" id="ARBA00023212"/>
    </source>
</evidence>
<sequence length="383" mass="42178">MSPRGRSVGRRGGGPAAVRVLRSVSRPLLAALALLRWIFCRIWTRTTAAVRAGAAGRQRDGSGSPERGERLRSHHRRAFECISAALRIDEDEGGDKLQAVGWYQQGISELEKGVSIQVSGQKHERDRRLQDKMAANLKAARDRLQSLSRFHRESVCGGSVSLCHTGDDGDDGGDDGDTCVQVGEGEKLVRALFSVARELQPSIIFIDEVDSLLCERRQGEHDASRRLKTEFLVQFDGVQSGGADRVLVMGATNRPQELDGAVLRRFAKRVYVPLPAEQTRLELLDNLLQKHGGPLTPRELSRLARMTEGYSGSDLASLAKDAALGPIRELDPEQVKKVEVSQVRAIGFCDFVDSLKKIRSSVGPQTLDLYVRWNRDFGDSTAV</sequence>
<evidence type="ECO:0000256" key="5">
    <source>
        <dbReference type="ARBA" id="ARBA00022840"/>
    </source>
</evidence>
<dbReference type="Gene3D" id="1.10.8.60">
    <property type="match status" value="1"/>
</dbReference>
<evidence type="ECO:0000313" key="12">
    <source>
        <dbReference type="Proteomes" id="UP000694891"/>
    </source>
</evidence>
<dbReference type="GO" id="GO:0005524">
    <property type="term" value="F:ATP binding"/>
    <property type="evidence" value="ECO:0007669"/>
    <property type="project" value="UniProtKB-KW"/>
</dbReference>
<dbReference type="Gene3D" id="1.20.58.80">
    <property type="entry name" value="Phosphotransferase system, lactose/cellobiose-type IIA subunit"/>
    <property type="match status" value="1"/>
</dbReference>
<reference evidence="13" key="1">
    <citation type="submission" date="2025-08" db="UniProtKB">
        <authorList>
            <consortium name="RefSeq"/>
        </authorList>
    </citation>
    <scope>IDENTIFICATION</scope>
</reference>
<evidence type="ECO:0000256" key="1">
    <source>
        <dbReference type="ARBA" id="ARBA00006914"/>
    </source>
</evidence>
<keyword evidence="4 9" id="KW-0547">Nucleotide-binding</keyword>
<keyword evidence="12" id="KW-1185">Reference proteome</keyword>
<dbReference type="InterPro" id="IPR003959">
    <property type="entry name" value="ATPase_AAA_core"/>
</dbReference>
<dbReference type="Pfam" id="PF17862">
    <property type="entry name" value="AAA_lid_3"/>
    <property type="match status" value="1"/>
</dbReference>
<dbReference type="GeneID" id="103369997"/>
<dbReference type="GO" id="GO:0016853">
    <property type="term" value="F:isomerase activity"/>
    <property type="evidence" value="ECO:0007669"/>
    <property type="project" value="UniProtKB-KW"/>
</dbReference>
<dbReference type="SUPFAM" id="SSF52540">
    <property type="entry name" value="P-loop containing nucleoside triphosphate hydrolases"/>
    <property type="match status" value="1"/>
</dbReference>
<feature type="region of interest" description="Disordered" evidence="10">
    <location>
        <begin position="51"/>
        <end position="73"/>
    </location>
</feature>
<dbReference type="InterPro" id="IPR027417">
    <property type="entry name" value="P-loop_NTPase"/>
</dbReference>
<evidence type="ECO:0000256" key="3">
    <source>
        <dbReference type="ARBA" id="ARBA00022701"/>
    </source>
</evidence>
<accession>A0A9Y4NH08</accession>
<dbReference type="GO" id="GO:0005874">
    <property type="term" value="C:microtubule"/>
    <property type="evidence" value="ECO:0007669"/>
    <property type="project" value="UniProtKB-KW"/>
</dbReference>
<dbReference type="AlphaFoldDB" id="A0A9Y4NH08"/>
<dbReference type="RefSeq" id="XP_008297116.1">
    <property type="nucleotide sequence ID" value="XM_008298894.1"/>
</dbReference>
<keyword evidence="6" id="KW-0472">Membrane</keyword>
<dbReference type="Gene3D" id="3.40.50.300">
    <property type="entry name" value="P-loop containing nucleotide triphosphate hydrolases"/>
    <property type="match status" value="1"/>
</dbReference>
<keyword evidence="3" id="KW-0493">Microtubule</keyword>
<evidence type="ECO:0000259" key="11">
    <source>
        <dbReference type="SMART" id="SM00745"/>
    </source>
</evidence>
<keyword evidence="2" id="KW-0963">Cytoplasm</keyword>
<evidence type="ECO:0000256" key="10">
    <source>
        <dbReference type="SAM" id="MobiDB-lite"/>
    </source>
</evidence>
<keyword evidence="8" id="KW-0413">Isomerase</keyword>
<dbReference type="SMART" id="SM00745">
    <property type="entry name" value="MIT"/>
    <property type="match status" value="1"/>
</dbReference>
<evidence type="ECO:0000313" key="13">
    <source>
        <dbReference type="RefSeq" id="XP_008297116.1"/>
    </source>
</evidence>
<protein>
    <submittedName>
        <fullName evidence="13">Spastin</fullName>
    </submittedName>
</protein>
<keyword evidence="7" id="KW-0206">Cytoskeleton</keyword>
<comment type="similarity">
    <text evidence="1 9">Belongs to the AAA ATPase family.</text>
</comment>
<gene>
    <name evidence="13" type="primary">LOC103369997</name>
</gene>
<name>A0A9Y4NH08_9TELE</name>
<dbReference type="GO" id="GO:0016887">
    <property type="term" value="F:ATP hydrolysis activity"/>
    <property type="evidence" value="ECO:0007669"/>
    <property type="project" value="InterPro"/>
</dbReference>
<dbReference type="PROSITE" id="PS00674">
    <property type="entry name" value="AAA"/>
    <property type="match status" value="1"/>
</dbReference>
<proteinExistence type="inferred from homology"/>
<dbReference type="FunFam" id="1.10.8.60:FF:000022">
    <property type="entry name" value="Fidgetin like 1"/>
    <property type="match status" value="1"/>
</dbReference>
<evidence type="ECO:0000256" key="2">
    <source>
        <dbReference type="ARBA" id="ARBA00022490"/>
    </source>
</evidence>
<feature type="domain" description="MIT" evidence="11">
    <location>
        <begin position="71"/>
        <end position="146"/>
    </location>
</feature>
<dbReference type="Pfam" id="PF00004">
    <property type="entry name" value="AAA"/>
    <property type="match status" value="1"/>
</dbReference>
<dbReference type="Proteomes" id="UP000694891">
    <property type="component" value="Unplaced"/>
</dbReference>
<dbReference type="PANTHER" id="PTHR23074">
    <property type="entry name" value="AAA DOMAIN-CONTAINING"/>
    <property type="match status" value="1"/>
</dbReference>